<feature type="compositionally biased region" description="Polar residues" evidence="1">
    <location>
        <begin position="19"/>
        <end position="35"/>
    </location>
</feature>
<dbReference type="HOGENOM" id="CLU_408639_0_0_0"/>
<dbReference type="Pfam" id="PF13435">
    <property type="entry name" value="Cytochrome_C554"/>
    <property type="match status" value="1"/>
</dbReference>
<evidence type="ECO:0000256" key="1">
    <source>
        <dbReference type="SAM" id="MobiDB-lite"/>
    </source>
</evidence>
<feature type="domain" description="Cytochrome c-552/4" evidence="3">
    <location>
        <begin position="268"/>
        <end position="347"/>
    </location>
</feature>
<dbReference type="AlphaFoldDB" id="B1ZPV5"/>
<feature type="transmembrane region" description="Helical" evidence="2">
    <location>
        <begin position="190"/>
        <end position="210"/>
    </location>
</feature>
<gene>
    <name evidence="4" type="ordered locus">Oter_2276</name>
</gene>
<feature type="transmembrane region" description="Helical" evidence="2">
    <location>
        <begin position="42"/>
        <end position="65"/>
    </location>
</feature>
<dbReference type="Proteomes" id="UP000007013">
    <property type="component" value="Chromosome"/>
</dbReference>
<keyword evidence="2" id="KW-1133">Transmembrane helix</keyword>
<feature type="region of interest" description="Disordered" evidence="1">
    <location>
        <begin position="461"/>
        <end position="481"/>
    </location>
</feature>
<dbReference type="SUPFAM" id="SSF48695">
    <property type="entry name" value="Multiheme cytochromes"/>
    <property type="match status" value="1"/>
</dbReference>
<accession>B1ZPV5</accession>
<dbReference type="KEGG" id="ote:Oter_2276"/>
<keyword evidence="2" id="KW-0812">Transmembrane</keyword>
<protein>
    <recommendedName>
        <fullName evidence="3">Cytochrome c-552/4 domain-containing protein</fullName>
    </recommendedName>
</protein>
<dbReference type="EMBL" id="CP001032">
    <property type="protein sequence ID" value="ACB75558.1"/>
    <property type="molecule type" value="Genomic_DNA"/>
</dbReference>
<feature type="transmembrane region" description="Helical" evidence="2">
    <location>
        <begin position="71"/>
        <end position="94"/>
    </location>
</feature>
<organism evidence="4 5">
    <name type="scientific">Opitutus terrae (strain DSM 11246 / JCM 15787 / PB90-1)</name>
    <dbReference type="NCBI Taxonomy" id="452637"/>
    <lineage>
        <taxon>Bacteria</taxon>
        <taxon>Pseudomonadati</taxon>
        <taxon>Verrucomicrobiota</taxon>
        <taxon>Opitutia</taxon>
        <taxon>Opitutales</taxon>
        <taxon>Opitutaceae</taxon>
        <taxon>Opitutus</taxon>
    </lineage>
</organism>
<name>B1ZPV5_OPITP</name>
<feature type="compositionally biased region" description="Basic and acidic residues" evidence="1">
    <location>
        <begin position="461"/>
        <end position="480"/>
    </location>
</feature>
<dbReference type="Gene3D" id="1.10.1130.10">
    <property type="entry name" value="Flavocytochrome C3, Chain A"/>
    <property type="match status" value="1"/>
</dbReference>
<dbReference type="InterPro" id="IPR023155">
    <property type="entry name" value="Cyt_c-552/4"/>
</dbReference>
<keyword evidence="2" id="KW-0472">Membrane</keyword>
<evidence type="ECO:0000256" key="2">
    <source>
        <dbReference type="SAM" id="Phobius"/>
    </source>
</evidence>
<dbReference type="STRING" id="452637.Oter_2276"/>
<dbReference type="eggNOG" id="COG0457">
    <property type="taxonomic scope" value="Bacteria"/>
</dbReference>
<proteinExistence type="predicted"/>
<feature type="transmembrane region" description="Helical" evidence="2">
    <location>
        <begin position="115"/>
        <end position="137"/>
    </location>
</feature>
<dbReference type="InterPro" id="IPR036280">
    <property type="entry name" value="Multihaem_cyt_sf"/>
</dbReference>
<keyword evidence="5" id="KW-1185">Reference proteome</keyword>
<evidence type="ECO:0000259" key="3">
    <source>
        <dbReference type="Pfam" id="PF13435"/>
    </source>
</evidence>
<reference evidence="4 5" key="1">
    <citation type="journal article" date="2011" name="J. Bacteriol.">
        <title>Genome sequence of the verrucomicrobium Opitutus terrae PB90-1, an abundant inhabitant of rice paddy soil ecosystems.</title>
        <authorList>
            <person name="van Passel M.W."/>
            <person name="Kant R."/>
            <person name="Palva A."/>
            <person name="Copeland A."/>
            <person name="Lucas S."/>
            <person name="Lapidus A."/>
            <person name="Glavina del Rio T."/>
            <person name="Pitluck S."/>
            <person name="Goltsman E."/>
            <person name="Clum A."/>
            <person name="Sun H."/>
            <person name="Schmutz J."/>
            <person name="Larimer F.W."/>
            <person name="Land M.L."/>
            <person name="Hauser L."/>
            <person name="Kyrpides N."/>
            <person name="Mikhailova N."/>
            <person name="Richardson P.P."/>
            <person name="Janssen P.H."/>
            <person name="de Vos W.M."/>
            <person name="Smidt H."/>
        </authorList>
    </citation>
    <scope>NUCLEOTIDE SEQUENCE [LARGE SCALE GENOMIC DNA]</scope>
    <source>
        <strain evidence="5">DSM 11246 / JCM 15787 / PB90-1</strain>
    </source>
</reference>
<evidence type="ECO:0000313" key="4">
    <source>
        <dbReference type="EMBL" id="ACB75558.1"/>
    </source>
</evidence>
<evidence type="ECO:0000313" key="5">
    <source>
        <dbReference type="Proteomes" id="UP000007013"/>
    </source>
</evidence>
<feature type="region of interest" description="Disordered" evidence="1">
    <location>
        <begin position="1"/>
        <end position="35"/>
    </location>
</feature>
<sequence>MRPPRTHPMSASTPPPDKQPSSTPASASDRGTSPHQQAARGWTAWLTFAVTLGLLVEVVTGLWILVAPFSLATQLVVLLHGAAGVLLVAPFAVYQVRHYQLWSAQTLSVVKLIGYAAMALTITCLVTGVIVTAQALFGRRLSSWADQVHLVTGLASAAVLIIHFALAYVRRREPLRSIPNFRRRLRRRGLALAGMVAGLYAAVGLGAALLPRTSVNLPLPSDYSLPEYAQKFDEYRGSPFAPTYARTSTGGLVNPAVLSGSTSCGTSGCHEQILAEWEPSAHRFSAMNPPFQAVQKAFARDRSPADTRYCAGCHDPISLFAGAKDIHNLSLSAPGMQEGNSCVVCHSISHVDQRGNADYVLTPPTRYLGESASGLAKRVSDFLIRAYPQQHLADYNRNILRTPEFCGACHKQFIPEALNRFGASPSQNQFDEWRKSHWVDPQHADKTLSCRDCHMRLVPDSRDPGAGEAGDLRRASSDGAHRHHGTIATNLFMPDVLKLPHHEEQRRLTTAWIRGETVLPEIAHLWPSGPVSSIELLAPAEAQPGTTLELTAIVKNRKAGHNFITGPLDFLRSWVHLRVMDGNGVLLAEWGGIDPATREILDEPGHIHTPGRPRDAGTLVLEGVPLDEAGQPIVRHELWRKAGGSGNRVIFPGYADKQVYRLNVPAGARGPLTVTADLNFRRYRQEFLNLVVPDMERESGVYQPTITKDSASREIAIQPAATARTALASPHVAAR</sequence>
<feature type="transmembrane region" description="Helical" evidence="2">
    <location>
        <begin position="149"/>
        <end position="169"/>
    </location>
</feature>